<feature type="signal peptide" evidence="1">
    <location>
        <begin position="1"/>
        <end position="31"/>
    </location>
</feature>
<dbReference type="OrthoDB" id="9046151at2"/>
<keyword evidence="4" id="KW-1185">Reference proteome</keyword>
<gene>
    <name evidence="3" type="ORF">SAMN05443665_1016130</name>
</gene>
<evidence type="ECO:0000259" key="2">
    <source>
        <dbReference type="Pfam" id="PF00496"/>
    </source>
</evidence>
<dbReference type="InterPro" id="IPR030678">
    <property type="entry name" value="Peptide/Ni-bd"/>
</dbReference>
<feature type="domain" description="Solute-binding protein family 5" evidence="2">
    <location>
        <begin position="85"/>
        <end position="462"/>
    </location>
</feature>
<dbReference type="GO" id="GO:0042597">
    <property type="term" value="C:periplasmic space"/>
    <property type="evidence" value="ECO:0007669"/>
    <property type="project" value="UniProtKB-ARBA"/>
</dbReference>
<dbReference type="PIRSF" id="PIRSF002741">
    <property type="entry name" value="MppA"/>
    <property type="match status" value="1"/>
</dbReference>
<evidence type="ECO:0000313" key="3">
    <source>
        <dbReference type="EMBL" id="SNT12084.1"/>
    </source>
</evidence>
<dbReference type="GO" id="GO:0043190">
    <property type="term" value="C:ATP-binding cassette (ABC) transporter complex"/>
    <property type="evidence" value="ECO:0007669"/>
    <property type="project" value="InterPro"/>
</dbReference>
<accession>A0A239K4N7</accession>
<dbReference type="Proteomes" id="UP000198318">
    <property type="component" value="Unassembled WGS sequence"/>
</dbReference>
<dbReference type="CDD" id="cd00995">
    <property type="entry name" value="PBP2_NikA_DppA_OppA_like"/>
    <property type="match status" value="1"/>
</dbReference>
<dbReference type="EMBL" id="FZOR01000016">
    <property type="protein sequence ID" value="SNT12084.1"/>
    <property type="molecule type" value="Genomic_DNA"/>
</dbReference>
<dbReference type="PANTHER" id="PTHR30290:SF83">
    <property type="entry name" value="ABC TRANSPORTER SUBSTRATE-BINDING PROTEIN"/>
    <property type="match status" value="1"/>
</dbReference>
<organism evidence="3 4">
    <name type="scientific">Actinomadura meyerae</name>
    <dbReference type="NCBI Taxonomy" id="240840"/>
    <lineage>
        <taxon>Bacteria</taxon>
        <taxon>Bacillati</taxon>
        <taxon>Actinomycetota</taxon>
        <taxon>Actinomycetes</taxon>
        <taxon>Streptosporangiales</taxon>
        <taxon>Thermomonosporaceae</taxon>
        <taxon>Actinomadura</taxon>
    </lineage>
</organism>
<dbReference type="InterPro" id="IPR000914">
    <property type="entry name" value="SBP_5_dom"/>
</dbReference>
<evidence type="ECO:0000313" key="4">
    <source>
        <dbReference type="Proteomes" id="UP000198318"/>
    </source>
</evidence>
<dbReference type="SUPFAM" id="SSF53850">
    <property type="entry name" value="Periplasmic binding protein-like II"/>
    <property type="match status" value="1"/>
</dbReference>
<dbReference type="GO" id="GO:1904680">
    <property type="term" value="F:peptide transmembrane transporter activity"/>
    <property type="evidence" value="ECO:0007669"/>
    <property type="project" value="TreeGrafter"/>
</dbReference>
<dbReference type="PANTHER" id="PTHR30290">
    <property type="entry name" value="PERIPLASMIC BINDING COMPONENT OF ABC TRANSPORTER"/>
    <property type="match status" value="1"/>
</dbReference>
<dbReference type="RefSeq" id="WP_143228034.1">
    <property type="nucleotide sequence ID" value="NZ_FZOR01000016.1"/>
</dbReference>
<dbReference type="Gene3D" id="3.10.105.10">
    <property type="entry name" value="Dipeptide-binding Protein, Domain 3"/>
    <property type="match status" value="1"/>
</dbReference>
<dbReference type="AlphaFoldDB" id="A0A239K4N7"/>
<dbReference type="Gene3D" id="3.90.76.10">
    <property type="entry name" value="Dipeptide-binding Protein, Domain 1"/>
    <property type="match status" value="1"/>
</dbReference>
<reference evidence="3 4" key="1">
    <citation type="submission" date="2017-06" db="EMBL/GenBank/DDBJ databases">
        <authorList>
            <person name="Kim H.J."/>
            <person name="Triplett B.A."/>
        </authorList>
    </citation>
    <scope>NUCLEOTIDE SEQUENCE [LARGE SCALE GENOMIC DNA]</scope>
    <source>
        <strain evidence="3 4">DSM 44715</strain>
    </source>
</reference>
<dbReference type="Gene3D" id="3.40.190.10">
    <property type="entry name" value="Periplasmic binding protein-like II"/>
    <property type="match status" value="1"/>
</dbReference>
<feature type="chain" id="PRO_5039551451" evidence="1">
    <location>
        <begin position="32"/>
        <end position="540"/>
    </location>
</feature>
<dbReference type="InterPro" id="IPR039424">
    <property type="entry name" value="SBP_5"/>
</dbReference>
<evidence type="ECO:0000256" key="1">
    <source>
        <dbReference type="SAM" id="SignalP"/>
    </source>
</evidence>
<protein>
    <submittedName>
        <fullName evidence="3">Peptide/nickel transport system substrate-binding protein/oligopeptide transport system substrate-binding protein</fullName>
    </submittedName>
</protein>
<proteinExistence type="predicted"/>
<dbReference type="GO" id="GO:0015833">
    <property type="term" value="P:peptide transport"/>
    <property type="evidence" value="ECO:0007669"/>
    <property type="project" value="TreeGrafter"/>
</dbReference>
<dbReference type="Pfam" id="PF00496">
    <property type="entry name" value="SBP_bac_5"/>
    <property type="match status" value="1"/>
</dbReference>
<sequence length="540" mass="59264">MIGQWGVRKGVRKKAAGAVAVALAVALGLSACGGGDEAGASDGTFTVGHSEPDHLVPANTTSSYAFDVITELFDNLMTLSADGKAEPLAAESVTSSDQKVWTVKLRAGQKFHNGEPVTAQSFADAWNNAAYGPNAMSANSYFSYIKGYEEMNPEDENAKPKADTLSGLEVTGPDTLKVTLNAPFSQFPLLLTYPAYAPMPKAGLKDLKAFEEHPIGNGPYQMDGNWERNKQIKLVAYPGYAGPRKPKNKGVTWKSYSNADTAYTDLRAGRIDVLQTIPSAKVPEAKRLLGDRFLARKMSTTDYLGFPVFDKRFANPDLRKAISMVIDRQGINKAVYNGGYFPADSLIPSIIPGHRDNACGELCTYDPAKAKQLFDKAGGFKGTMELYFSNAQPTYAQWMQIVANSLRDNLGITDVQFRQVPASDYFSMLRERKEKGPYRQNWEADFPSPQNYLENMWGSADNRMGWKNKEFDDLIAKANQAADQQQAIALYNQAEDIALREMPMIPLWTWAGEGGRSKNVDNVVITPYSTGLVATDVTVK</sequence>
<keyword evidence="1" id="KW-0732">Signal</keyword>
<name>A0A239K4N7_9ACTN</name>